<evidence type="ECO:0000256" key="8">
    <source>
        <dbReference type="ARBA" id="ARBA00022679"/>
    </source>
</evidence>
<evidence type="ECO:0000256" key="1">
    <source>
        <dbReference type="ARBA" id="ARBA00000826"/>
    </source>
</evidence>
<dbReference type="InterPro" id="IPR006048">
    <property type="entry name" value="A-amylase/branching_C"/>
</dbReference>
<dbReference type="RefSeq" id="WP_138190797.1">
    <property type="nucleotide sequence ID" value="NZ_VBWP01000004.1"/>
</dbReference>
<evidence type="ECO:0000256" key="4">
    <source>
        <dbReference type="ARBA" id="ARBA00009000"/>
    </source>
</evidence>
<dbReference type="InterPro" id="IPR013780">
    <property type="entry name" value="Glyco_hydro_b"/>
</dbReference>
<keyword evidence="15" id="KW-1185">Reference proteome</keyword>
<dbReference type="Pfam" id="PF02922">
    <property type="entry name" value="CBM_48"/>
    <property type="match status" value="1"/>
</dbReference>
<dbReference type="SUPFAM" id="SSF51445">
    <property type="entry name" value="(Trans)glycosidases"/>
    <property type="match status" value="1"/>
</dbReference>
<evidence type="ECO:0000256" key="6">
    <source>
        <dbReference type="ARBA" id="ARBA00022600"/>
    </source>
</evidence>
<keyword evidence="7" id="KW-0328">Glycosyltransferase</keyword>
<evidence type="ECO:0000256" key="9">
    <source>
        <dbReference type="ARBA" id="ARBA00023056"/>
    </source>
</evidence>
<dbReference type="SUPFAM" id="SSF51011">
    <property type="entry name" value="Glycosyl hydrolase domain"/>
    <property type="match status" value="1"/>
</dbReference>
<dbReference type="GO" id="GO:0005829">
    <property type="term" value="C:cytosol"/>
    <property type="evidence" value="ECO:0007669"/>
    <property type="project" value="TreeGrafter"/>
</dbReference>
<keyword evidence="10" id="KW-0119">Carbohydrate metabolism</keyword>
<evidence type="ECO:0000259" key="13">
    <source>
        <dbReference type="SMART" id="SM00642"/>
    </source>
</evidence>
<comment type="catalytic activity">
    <reaction evidence="1">
        <text>Transfers a segment of a (1-&gt;4)-alpha-D-glucan chain to a primary hydroxy group in a similar glucan chain.</text>
        <dbReference type="EC" id="2.4.1.18"/>
    </reaction>
</comment>
<feature type="active site" description="Nucleophile" evidence="12">
    <location>
        <position position="306"/>
    </location>
</feature>
<keyword evidence="8" id="KW-0808">Transferase</keyword>
<evidence type="ECO:0000256" key="10">
    <source>
        <dbReference type="ARBA" id="ARBA00023277"/>
    </source>
</evidence>
<name>A0A5R8QCJ1_9FIRM</name>
<evidence type="ECO:0000256" key="11">
    <source>
        <dbReference type="NCBIfam" id="TIGR01515"/>
    </source>
</evidence>
<dbReference type="InterPro" id="IPR037439">
    <property type="entry name" value="Branching_enzy"/>
</dbReference>
<comment type="function">
    <text evidence="2">Catalyzes the formation of the alpha-1,6-glucosidic linkages in glycogen by scission of a 1,4-alpha-linked oligosaccharide from growing alpha-1,4-glucan chains and the subsequent attachment of the oligosaccharide to the alpha-1,6 position.</text>
</comment>
<dbReference type="InterPro" id="IPR006407">
    <property type="entry name" value="GlgB"/>
</dbReference>
<gene>
    <name evidence="14" type="primary">glgB</name>
    <name evidence="14" type="ORF">FEZ08_05940</name>
</gene>
<dbReference type="Pfam" id="PF00128">
    <property type="entry name" value="Alpha-amylase"/>
    <property type="match status" value="1"/>
</dbReference>
<dbReference type="InterPro" id="IPR013783">
    <property type="entry name" value="Ig-like_fold"/>
</dbReference>
<dbReference type="OrthoDB" id="9800174at2"/>
<dbReference type="AlphaFoldDB" id="A0A5R8QCJ1"/>
<keyword evidence="6" id="KW-0321">Glycogen metabolism</keyword>
<comment type="pathway">
    <text evidence="3">Glycan biosynthesis; glycogen biosynthesis.</text>
</comment>
<dbReference type="CDD" id="cd02855">
    <property type="entry name" value="E_set_GBE_prok_N"/>
    <property type="match status" value="1"/>
</dbReference>
<dbReference type="InParanoid" id="A0A5R8QCJ1"/>
<feature type="domain" description="Glycosyl hydrolase family 13 catalytic" evidence="13">
    <location>
        <begin position="150"/>
        <end position="485"/>
    </location>
</feature>
<evidence type="ECO:0000313" key="15">
    <source>
        <dbReference type="Proteomes" id="UP000306912"/>
    </source>
</evidence>
<dbReference type="Gene3D" id="3.20.20.80">
    <property type="entry name" value="Glycosidases"/>
    <property type="match status" value="1"/>
</dbReference>
<dbReference type="Proteomes" id="UP000306912">
    <property type="component" value="Unassembled WGS sequence"/>
</dbReference>
<dbReference type="UniPathway" id="UPA00164"/>
<evidence type="ECO:0000256" key="5">
    <source>
        <dbReference type="ARBA" id="ARBA00012541"/>
    </source>
</evidence>
<dbReference type="Gene3D" id="2.60.40.1180">
    <property type="entry name" value="Golgi alpha-mannosidase II"/>
    <property type="match status" value="1"/>
</dbReference>
<dbReference type="GO" id="GO:0005978">
    <property type="term" value="P:glycogen biosynthetic process"/>
    <property type="evidence" value="ECO:0007669"/>
    <property type="project" value="UniProtKB-UniRule"/>
</dbReference>
<keyword evidence="9" id="KW-0320">Glycogen biosynthesis</keyword>
<dbReference type="SMART" id="SM00642">
    <property type="entry name" value="Aamy"/>
    <property type="match status" value="1"/>
</dbReference>
<dbReference type="NCBIfam" id="TIGR01515">
    <property type="entry name" value="branching_enzym"/>
    <property type="match status" value="1"/>
</dbReference>
<dbReference type="GO" id="GO:0003844">
    <property type="term" value="F:1,4-alpha-glucan branching enzyme activity"/>
    <property type="evidence" value="ECO:0007669"/>
    <property type="project" value="UniProtKB-UniRule"/>
</dbReference>
<dbReference type="SUPFAM" id="SSF81296">
    <property type="entry name" value="E set domains"/>
    <property type="match status" value="1"/>
</dbReference>
<protein>
    <recommendedName>
        <fullName evidence="5 11">1,4-alpha-glucan branching enzyme</fullName>
        <ecNumber evidence="5 11">2.4.1.18</ecNumber>
    </recommendedName>
</protein>
<evidence type="ECO:0000256" key="7">
    <source>
        <dbReference type="ARBA" id="ARBA00022676"/>
    </source>
</evidence>
<dbReference type="Pfam" id="PF02806">
    <property type="entry name" value="Alpha-amylase_C"/>
    <property type="match status" value="1"/>
</dbReference>
<evidence type="ECO:0000256" key="2">
    <source>
        <dbReference type="ARBA" id="ARBA00002953"/>
    </source>
</evidence>
<dbReference type="EC" id="2.4.1.18" evidence="5 11"/>
<accession>A0A5R8QCJ1</accession>
<reference evidence="14 15" key="1">
    <citation type="submission" date="2019-05" db="EMBL/GenBank/DDBJ databases">
        <title>Culicoidintestinum kansasii gen. nov., sp. nov. from the gastrointestinal tract of the biting midge, Culicoides sonorensis.</title>
        <authorList>
            <person name="Neupane S."/>
            <person name="Ghosh A."/>
            <person name="Gunther S."/>
            <person name="Martin K."/>
            <person name="Zurek L."/>
        </authorList>
    </citation>
    <scope>NUCLEOTIDE SEQUENCE [LARGE SCALE GENOMIC DNA]</scope>
    <source>
        <strain evidence="14 15">CS-1</strain>
    </source>
</reference>
<dbReference type="InterPro" id="IPR017853">
    <property type="entry name" value="GH"/>
</dbReference>
<dbReference type="FunFam" id="2.60.40.1180:FF:000002">
    <property type="entry name" value="1,4-alpha-glucan branching enzyme GlgB"/>
    <property type="match status" value="1"/>
</dbReference>
<comment type="caution">
    <text evidence="14">The sequence shown here is derived from an EMBL/GenBank/DDBJ whole genome shotgun (WGS) entry which is preliminary data.</text>
</comment>
<comment type="similarity">
    <text evidence="4">Belongs to the glycosyl hydrolase 13 family. GlgB subfamily.</text>
</comment>
<sequence length="616" mass="72216">MIRRLYDEDVYLFRNGTHRTLFELFGAHVGEIDGVAGVMFRVWAKTAQAVQVIGSFNNWDREHGFMDKVHEHGIFELFIPNAKEYDEYKYLITAANGELLEKSDPFAFFSQNRPETNSIVFDIDNFRWQDHSWQKQRLPKNYQQPMNIYEVHAGSWRYSDNGELSSYTVLAETLIPYVKEYYYNFIEFMPLMEHPLDESWGYQVSGFYAATHRYGTPKQLMAFINEAHQQDVGVILDWVPVHFCKDATFMVKFDGTPLFEYKEPQNSENEWGSLNFDFSSPEVCSFLISNALFWLQYYHADGLRLDAVANIIYWQGRKDRGENPYGIAFLRALNKAIAETVPAALITAEDSTDYQAVTKSLEEGGLGFDYKWNMGWMNDTFNYMQTPSDERYEVNDKLTFSFHYMYNERYILPYSHDEVVHGKFSVLNKMPGSYEAKFPQARALFGLMYAHPGKKLQFMGNEFAQVIEFDEKRELDWLLLKYPLHDSFHEYMKKLHHIYLHESAFWFHDYSFDGFRWITNVPEQNVLAFARFGKTAKDTIVMICNLSDIYFKEYTIGVPQAKYYQEILNSDDFCFSGSGVVNEGKIKVLKEPMHEQQQSITFTLPPFTTIYFKAGK</sequence>
<dbReference type="PANTHER" id="PTHR43651">
    <property type="entry name" value="1,4-ALPHA-GLUCAN-BRANCHING ENZYME"/>
    <property type="match status" value="1"/>
</dbReference>
<dbReference type="NCBIfam" id="NF008967">
    <property type="entry name" value="PRK12313.1"/>
    <property type="match status" value="1"/>
</dbReference>
<dbReference type="InterPro" id="IPR014756">
    <property type="entry name" value="Ig_E-set"/>
</dbReference>
<dbReference type="CDD" id="cd11322">
    <property type="entry name" value="AmyAc_Glg_BE"/>
    <property type="match status" value="1"/>
</dbReference>
<dbReference type="FunCoup" id="A0A5R8QCJ1">
    <property type="interactions" value="260"/>
</dbReference>
<feature type="active site" description="Proton donor" evidence="12">
    <location>
        <position position="349"/>
    </location>
</feature>
<dbReference type="PIRSF" id="PIRSF000463">
    <property type="entry name" value="GlgB"/>
    <property type="match status" value="1"/>
</dbReference>
<dbReference type="GO" id="GO:0043169">
    <property type="term" value="F:cation binding"/>
    <property type="evidence" value="ECO:0007669"/>
    <property type="project" value="InterPro"/>
</dbReference>
<organism evidence="14 15">
    <name type="scientific">Culicoidibacter larvae</name>
    <dbReference type="NCBI Taxonomy" id="2579976"/>
    <lineage>
        <taxon>Bacteria</taxon>
        <taxon>Bacillati</taxon>
        <taxon>Bacillota</taxon>
        <taxon>Culicoidibacteria</taxon>
        <taxon>Culicoidibacterales</taxon>
        <taxon>Culicoidibacteraceae</taxon>
        <taxon>Culicoidibacter</taxon>
    </lineage>
</organism>
<dbReference type="InterPro" id="IPR004193">
    <property type="entry name" value="Glyco_hydro_13_N"/>
</dbReference>
<proteinExistence type="inferred from homology"/>
<evidence type="ECO:0000313" key="14">
    <source>
        <dbReference type="EMBL" id="TLG74245.1"/>
    </source>
</evidence>
<dbReference type="EMBL" id="VBWP01000004">
    <property type="protein sequence ID" value="TLG74245.1"/>
    <property type="molecule type" value="Genomic_DNA"/>
</dbReference>
<dbReference type="InterPro" id="IPR006047">
    <property type="entry name" value="GH13_cat_dom"/>
</dbReference>
<dbReference type="GO" id="GO:0004553">
    <property type="term" value="F:hydrolase activity, hydrolyzing O-glycosyl compounds"/>
    <property type="evidence" value="ECO:0007669"/>
    <property type="project" value="InterPro"/>
</dbReference>
<evidence type="ECO:0000256" key="3">
    <source>
        <dbReference type="ARBA" id="ARBA00004964"/>
    </source>
</evidence>
<dbReference type="Gene3D" id="2.60.40.10">
    <property type="entry name" value="Immunoglobulins"/>
    <property type="match status" value="1"/>
</dbReference>
<dbReference type="InterPro" id="IPR044143">
    <property type="entry name" value="GlgB_N_E_set_prok"/>
</dbReference>
<evidence type="ECO:0000256" key="12">
    <source>
        <dbReference type="PIRSR" id="PIRSR000463-1"/>
    </source>
</evidence>
<dbReference type="PANTHER" id="PTHR43651:SF3">
    <property type="entry name" value="1,4-ALPHA-GLUCAN-BRANCHING ENZYME"/>
    <property type="match status" value="1"/>
</dbReference>